<dbReference type="eggNOG" id="ENOG502RZPQ">
    <property type="taxonomic scope" value="Eukaryota"/>
</dbReference>
<feature type="compositionally biased region" description="Basic residues" evidence="1">
    <location>
        <begin position="245"/>
        <end position="255"/>
    </location>
</feature>
<feature type="region of interest" description="Disordered" evidence="1">
    <location>
        <begin position="321"/>
        <end position="364"/>
    </location>
</feature>
<feature type="region of interest" description="Disordered" evidence="1">
    <location>
        <begin position="297"/>
        <end position="316"/>
    </location>
</feature>
<feature type="region of interest" description="Disordered" evidence="1">
    <location>
        <begin position="245"/>
        <end position="266"/>
    </location>
</feature>
<proteinExistence type="predicted"/>
<dbReference type="OrthoDB" id="684590at2759"/>
<name>A0A1U8AJG6_NELNU</name>
<dbReference type="KEGG" id="nnu:104604644"/>
<reference evidence="3" key="1">
    <citation type="submission" date="2025-08" db="UniProtKB">
        <authorList>
            <consortium name="RefSeq"/>
        </authorList>
    </citation>
    <scope>IDENTIFICATION</scope>
</reference>
<dbReference type="PANTHER" id="PTHR37258:SF1">
    <property type="entry name" value="FANTOM PROTEIN"/>
    <property type="match status" value="1"/>
</dbReference>
<evidence type="ECO:0000256" key="1">
    <source>
        <dbReference type="SAM" id="MobiDB-lite"/>
    </source>
</evidence>
<dbReference type="Proteomes" id="UP000189703">
    <property type="component" value="Unplaced"/>
</dbReference>
<protein>
    <submittedName>
        <fullName evidence="3">Uncharacterized protein LOC104604644 isoform X1</fullName>
    </submittedName>
</protein>
<gene>
    <name evidence="3" type="primary">LOC104604644</name>
</gene>
<organism evidence="2 3">
    <name type="scientific">Nelumbo nucifera</name>
    <name type="common">Sacred lotus</name>
    <dbReference type="NCBI Taxonomy" id="4432"/>
    <lineage>
        <taxon>Eukaryota</taxon>
        <taxon>Viridiplantae</taxon>
        <taxon>Streptophyta</taxon>
        <taxon>Embryophyta</taxon>
        <taxon>Tracheophyta</taxon>
        <taxon>Spermatophyta</taxon>
        <taxon>Magnoliopsida</taxon>
        <taxon>Proteales</taxon>
        <taxon>Nelumbonaceae</taxon>
        <taxon>Nelumbo</taxon>
    </lineage>
</organism>
<evidence type="ECO:0000313" key="2">
    <source>
        <dbReference type="Proteomes" id="UP000189703"/>
    </source>
</evidence>
<feature type="region of interest" description="Disordered" evidence="1">
    <location>
        <begin position="58"/>
        <end position="94"/>
    </location>
</feature>
<dbReference type="GeneID" id="104604644"/>
<dbReference type="FunCoup" id="A0A1U8AJG6">
    <property type="interactions" value="1175"/>
</dbReference>
<dbReference type="AlphaFoldDB" id="A0A1U8AJG6"/>
<dbReference type="OMA" id="AGDKEWF"/>
<sequence length="364" mass="40382">MLCSISSGKSAPNWLDRLRSSKGFPVADGLDLEHFLNPNPNQTTLSSETNASYATQEIGYSKPHPESTSLDEKPVADRKKSMAGPGDRKNQGKEDWFGIMGNVLAELFNMGDSGEFQKIRGFDEKRSCRKQPNPKICVFSASASVNDSFLAAAPRLESVPSMSPPSGDNSVTEMKETVNSLKPKKQGKVVSIAHDEDKLQTDLSTYSRVEVTIIDTSCPVWKSEKLLFRKGSVWKVRDKKWKSRNASSFRKKRKANHSDKEAGGGKKKGKFFLPLVNITREAGPEENKVPLDELSYLEQGPPQDEKKAPCKESADNAIVVAKRRSFSRSPRKPAHRDSPVFHVQAVPTSRKSGVHLPRSRLKDT</sequence>
<feature type="compositionally biased region" description="Basic residues" evidence="1">
    <location>
        <begin position="321"/>
        <end position="334"/>
    </location>
</feature>
<dbReference type="STRING" id="4432.A0A1U8AJG6"/>
<dbReference type="PANTHER" id="PTHR37258">
    <property type="entry name" value="FANTOM PROTEIN"/>
    <property type="match status" value="1"/>
</dbReference>
<dbReference type="InParanoid" id="A0A1U8AJG6"/>
<dbReference type="RefSeq" id="XP_010267379.1">
    <property type="nucleotide sequence ID" value="XM_010269077.1"/>
</dbReference>
<keyword evidence="2" id="KW-1185">Reference proteome</keyword>
<feature type="compositionally biased region" description="Basic and acidic residues" evidence="1">
    <location>
        <begin position="70"/>
        <end position="94"/>
    </location>
</feature>
<accession>A0A1U8AJG6</accession>
<feature type="compositionally biased region" description="Basic and acidic residues" evidence="1">
    <location>
        <begin position="303"/>
        <end position="314"/>
    </location>
</feature>
<evidence type="ECO:0000313" key="3">
    <source>
        <dbReference type="RefSeq" id="XP_010267379.1"/>
    </source>
</evidence>